<accession>D4DSH6</accession>
<organism evidence="6 7">
    <name type="scientific">Neisseria elongata subsp. glycolytica ATCC 29315</name>
    <dbReference type="NCBI Taxonomy" id="546263"/>
    <lineage>
        <taxon>Bacteria</taxon>
        <taxon>Pseudomonadati</taxon>
        <taxon>Pseudomonadota</taxon>
        <taxon>Betaproteobacteria</taxon>
        <taxon>Neisseriales</taxon>
        <taxon>Neisseriaceae</taxon>
        <taxon>Neisseria</taxon>
    </lineage>
</organism>
<dbReference type="GO" id="GO:0003677">
    <property type="term" value="F:DNA binding"/>
    <property type="evidence" value="ECO:0007669"/>
    <property type="project" value="UniProtKB-KW"/>
</dbReference>
<keyword evidence="8" id="KW-1185">Reference proteome</keyword>
<dbReference type="PANTHER" id="PTHR40661:SF3">
    <property type="entry name" value="FELS-1 PROPHAGE TRANSCRIPTIONAL REGULATOR"/>
    <property type="match status" value="1"/>
</dbReference>
<dbReference type="Proteomes" id="UP000031392">
    <property type="component" value="Chromosome"/>
</dbReference>
<dbReference type="SUPFAM" id="SSF51306">
    <property type="entry name" value="LexA/Signal peptidase"/>
    <property type="match status" value="1"/>
</dbReference>
<evidence type="ECO:0000256" key="1">
    <source>
        <dbReference type="ARBA" id="ARBA00023015"/>
    </source>
</evidence>
<reference evidence="5 8" key="3">
    <citation type="journal article" date="2015" name="PLoS Genet.">
        <title>Common Cell Shape Evolution of Two Nasopharyngeal Pathogens.</title>
        <authorList>
            <person name="Veyrier F.J."/>
            <person name="Biais N."/>
            <person name="Morales P."/>
            <person name="Belkacem N."/>
            <person name="Guilhen C."/>
            <person name="Ranjeva S."/>
            <person name="Sismeiro O."/>
            <person name="Pehau-Arnaudet G."/>
            <person name="Rocha E.P."/>
            <person name="Werts C."/>
            <person name="Taha M.K."/>
            <person name="Boneca I.G."/>
        </authorList>
    </citation>
    <scope>NUCLEOTIDE SEQUENCE [LARGE SCALE GENOMIC DNA]</scope>
    <source>
        <strain evidence="5 8">ATCC 29315</strain>
    </source>
</reference>
<proteinExistence type="predicted"/>
<dbReference type="PANTHER" id="PTHR40661">
    <property type="match status" value="1"/>
</dbReference>
<sequence>MSSFKERLQFLWGDAKPAQIARDLNWSISGVLRIFEKDTIPKAETLVSIQKLKGCDWKWLMTGEGVPFPKGAATGSNQELQEPVAGYNAKWNAKSIQTAPEVRDTLGNPVDLSEFVFIPRYNVKVAAGHGYAVEDEKPKFTMAFRRYWIRVHLRTDPKSLSVVKVAGDSMEGILFDGDNVLVDHSRNQPGNGLYVLRIGEELIVKRTQTLPGNHLLVSSANEAYQPFELDLADETSGVEIIGKVVWFGRQI</sequence>
<dbReference type="STRING" id="546263.NELON_08600"/>
<evidence type="ECO:0000313" key="8">
    <source>
        <dbReference type="Proteomes" id="UP000031392"/>
    </source>
</evidence>
<feature type="domain" description="Peptidase S24/S26A/S26B/S26C" evidence="4">
    <location>
        <begin position="123"/>
        <end position="245"/>
    </location>
</feature>
<reference evidence="8" key="2">
    <citation type="submission" date="2014-05" db="EMBL/GenBank/DDBJ databases">
        <title>Complete Genome sequence of Neisseria elongata subsp. glycolytica.</title>
        <authorList>
            <person name="Veyrier F.J."/>
            <person name="Taha M.-K."/>
        </authorList>
    </citation>
    <scope>NUCLEOTIDE SEQUENCE [LARGE SCALE GENOMIC DNA]</scope>
    <source>
        <strain evidence="8">ATCC 29315</strain>
    </source>
</reference>
<dbReference type="KEGG" id="nel:NELON_08600"/>
<evidence type="ECO:0000313" key="5">
    <source>
        <dbReference type="EMBL" id="AJE18944.1"/>
    </source>
</evidence>
<name>D4DSH6_NEIEG</name>
<dbReference type="InterPro" id="IPR036286">
    <property type="entry name" value="LexA/Signal_pep-like_sf"/>
</dbReference>
<gene>
    <name evidence="6" type="ORF">NEIELOOT_02021</name>
    <name evidence="5" type="ORF">NELON_08600</name>
</gene>
<reference evidence="6 7" key="1">
    <citation type="submission" date="2010-02" db="EMBL/GenBank/DDBJ databases">
        <authorList>
            <person name="Weinstock G."/>
            <person name="Sodergren E."/>
            <person name="Clifton S."/>
            <person name="Fulton L."/>
            <person name="Fulton B."/>
            <person name="Courtney L."/>
            <person name="Fronick C."/>
            <person name="Harrison M."/>
            <person name="Strong C."/>
            <person name="Farmer C."/>
            <person name="Delahaunty K."/>
            <person name="Markovic C."/>
            <person name="Hall O."/>
            <person name="Minx P."/>
            <person name="Tomlinson C."/>
            <person name="Mitreva M."/>
            <person name="Nelson J."/>
            <person name="Hou S."/>
            <person name="Wollam A."/>
            <person name="Pepin K.H."/>
            <person name="Johnson M."/>
            <person name="Bhonagiri V."/>
            <person name="Zhang X."/>
            <person name="Suruliraj S."/>
            <person name="Warren W."/>
            <person name="Chinwalla A."/>
            <person name="Mardis E.R."/>
            <person name="Wilson R.K."/>
        </authorList>
    </citation>
    <scope>NUCLEOTIDE SEQUENCE [LARGE SCALE GENOMIC DNA]</scope>
    <source>
        <strain evidence="6 7">ATCC 29315</strain>
    </source>
</reference>
<dbReference type="AlphaFoldDB" id="D4DSH6"/>
<evidence type="ECO:0000259" key="4">
    <source>
        <dbReference type="Pfam" id="PF00717"/>
    </source>
</evidence>
<dbReference type="CDD" id="cd06529">
    <property type="entry name" value="S24_LexA-like"/>
    <property type="match status" value="1"/>
</dbReference>
<protein>
    <submittedName>
        <fullName evidence="6">Peptidase S24-like protein</fullName>
    </submittedName>
    <submittedName>
        <fullName evidence="5">Repressor</fullName>
    </submittedName>
</protein>
<dbReference type="InterPro" id="IPR039418">
    <property type="entry name" value="LexA-like"/>
</dbReference>
<evidence type="ECO:0000313" key="6">
    <source>
        <dbReference type="EMBL" id="EFE49200.1"/>
    </source>
</evidence>
<dbReference type="EMBL" id="CP007726">
    <property type="protein sequence ID" value="AJE18944.1"/>
    <property type="molecule type" value="Genomic_DNA"/>
</dbReference>
<dbReference type="Pfam" id="PF00717">
    <property type="entry name" value="Peptidase_S24"/>
    <property type="match status" value="1"/>
</dbReference>
<evidence type="ECO:0000256" key="3">
    <source>
        <dbReference type="ARBA" id="ARBA00023163"/>
    </source>
</evidence>
<dbReference type="PATRIC" id="fig|546263.7.peg.1843"/>
<evidence type="ECO:0000313" key="7">
    <source>
        <dbReference type="Proteomes" id="UP000005536"/>
    </source>
</evidence>
<keyword evidence="1" id="KW-0805">Transcription regulation</keyword>
<dbReference type="RefSeq" id="WP_003773425.1">
    <property type="nucleotide sequence ID" value="NZ_CP007726.1"/>
</dbReference>
<dbReference type="Gene3D" id="2.10.109.10">
    <property type="entry name" value="Umud Fragment, subunit A"/>
    <property type="match status" value="1"/>
</dbReference>
<dbReference type="Gene3D" id="1.10.260.40">
    <property type="entry name" value="lambda repressor-like DNA-binding domains"/>
    <property type="match status" value="1"/>
</dbReference>
<evidence type="ECO:0000256" key="2">
    <source>
        <dbReference type="ARBA" id="ARBA00023125"/>
    </source>
</evidence>
<keyword evidence="3" id="KW-0804">Transcription</keyword>
<dbReference type="InterPro" id="IPR015927">
    <property type="entry name" value="Peptidase_S24_S26A/B/C"/>
</dbReference>
<dbReference type="InterPro" id="IPR010982">
    <property type="entry name" value="Lambda_DNA-bd_dom_sf"/>
</dbReference>
<dbReference type="Proteomes" id="UP000005536">
    <property type="component" value="Unassembled WGS sequence"/>
</dbReference>
<dbReference type="HOGENOM" id="CLU_066192_1_2_4"/>
<dbReference type="EMBL" id="ADBF01000225">
    <property type="protein sequence ID" value="EFE49200.1"/>
    <property type="molecule type" value="Genomic_DNA"/>
</dbReference>
<keyword evidence="2" id="KW-0238">DNA-binding</keyword>